<evidence type="ECO:0000256" key="1">
    <source>
        <dbReference type="ARBA" id="ARBA00001946"/>
    </source>
</evidence>
<dbReference type="InterPro" id="IPR011992">
    <property type="entry name" value="EF-hand-dom_pair"/>
</dbReference>
<dbReference type="PROSITE" id="PS50011">
    <property type="entry name" value="PROTEIN_KINASE_DOM"/>
    <property type="match status" value="1"/>
</dbReference>
<dbReference type="Pfam" id="PF13499">
    <property type="entry name" value="EF-hand_7"/>
    <property type="match status" value="2"/>
</dbReference>
<keyword evidence="4 16" id="KW-0723">Serine/threonine-protein kinase</keyword>
<dbReference type="InterPro" id="IPR018247">
    <property type="entry name" value="EF_Hand_1_Ca_BS"/>
</dbReference>
<accession>A0A1R2B3H4</accession>
<gene>
    <name evidence="19" type="ORF">SteCoe_30512</name>
</gene>
<keyword evidence="7" id="KW-0677">Repeat</keyword>
<organism evidence="19 20">
    <name type="scientific">Stentor coeruleus</name>
    <dbReference type="NCBI Taxonomy" id="5963"/>
    <lineage>
        <taxon>Eukaryota</taxon>
        <taxon>Sar</taxon>
        <taxon>Alveolata</taxon>
        <taxon>Ciliophora</taxon>
        <taxon>Postciliodesmatophora</taxon>
        <taxon>Heterotrichea</taxon>
        <taxon>Heterotrichida</taxon>
        <taxon>Stentoridae</taxon>
        <taxon>Stentor</taxon>
    </lineage>
</organism>
<dbReference type="PROSITE" id="PS50222">
    <property type="entry name" value="EF_HAND_2"/>
    <property type="match status" value="4"/>
</dbReference>
<dbReference type="InterPro" id="IPR011009">
    <property type="entry name" value="Kinase-like_dom_sf"/>
</dbReference>
<evidence type="ECO:0000256" key="2">
    <source>
        <dbReference type="ARBA" id="ARBA00011245"/>
    </source>
</evidence>
<dbReference type="FunFam" id="1.10.238.10:FF:000001">
    <property type="entry name" value="Calmodulin 1"/>
    <property type="match status" value="1"/>
</dbReference>
<evidence type="ECO:0000256" key="8">
    <source>
        <dbReference type="ARBA" id="ARBA00022741"/>
    </source>
</evidence>
<dbReference type="PANTHER" id="PTHR24349">
    <property type="entry name" value="SERINE/THREONINE-PROTEIN KINASE"/>
    <property type="match status" value="1"/>
</dbReference>
<evidence type="ECO:0000256" key="13">
    <source>
        <dbReference type="ARBA" id="ARBA00047899"/>
    </source>
</evidence>
<dbReference type="EC" id="2.7.11.1" evidence="3"/>
<comment type="similarity">
    <text evidence="12">Belongs to the protein kinase superfamily. Ser/Thr protein kinase family. CDPK subfamily.</text>
</comment>
<feature type="domain" description="Protein kinase" evidence="17">
    <location>
        <begin position="44"/>
        <end position="302"/>
    </location>
</feature>
<evidence type="ECO:0000259" key="17">
    <source>
        <dbReference type="PROSITE" id="PS50011"/>
    </source>
</evidence>
<evidence type="ECO:0000256" key="15">
    <source>
        <dbReference type="PROSITE-ProRule" id="PRU10141"/>
    </source>
</evidence>
<dbReference type="Pfam" id="PF00069">
    <property type="entry name" value="Pkinase"/>
    <property type="match status" value="1"/>
</dbReference>
<dbReference type="Gene3D" id="1.10.238.10">
    <property type="entry name" value="EF-hand"/>
    <property type="match status" value="1"/>
</dbReference>
<dbReference type="InterPro" id="IPR017441">
    <property type="entry name" value="Protein_kinase_ATP_BS"/>
</dbReference>
<feature type="domain" description="EF-hand" evidence="18">
    <location>
        <begin position="345"/>
        <end position="380"/>
    </location>
</feature>
<evidence type="ECO:0000313" key="19">
    <source>
        <dbReference type="EMBL" id="OMJ71312.1"/>
    </source>
</evidence>
<feature type="domain" description="EF-hand" evidence="18">
    <location>
        <begin position="382"/>
        <end position="417"/>
    </location>
</feature>
<dbReference type="PROSITE" id="PS00018">
    <property type="entry name" value="EF_HAND_1"/>
    <property type="match status" value="4"/>
</dbReference>
<evidence type="ECO:0000256" key="4">
    <source>
        <dbReference type="ARBA" id="ARBA00022527"/>
    </source>
</evidence>
<keyword evidence="20" id="KW-1185">Reference proteome</keyword>
<comment type="cofactor">
    <cofactor evidence="1">
        <name>Mg(2+)</name>
        <dbReference type="ChEBI" id="CHEBI:18420"/>
    </cofactor>
</comment>
<keyword evidence="10" id="KW-0106">Calcium</keyword>
<reference evidence="19 20" key="1">
    <citation type="submission" date="2016-11" db="EMBL/GenBank/DDBJ databases">
        <title>The macronuclear genome of Stentor coeruleus: a giant cell with tiny introns.</title>
        <authorList>
            <person name="Slabodnick M."/>
            <person name="Ruby J.G."/>
            <person name="Reiff S.B."/>
            <person name="Swart E.C."/>
            <person name="Gosai S."/>
            <person name="Prabakaran S."/>
            <person name="Witkowska E."/>
            <person name="Larue G.E."/>
            <person name="Fisher S."/>
            <person name="Freeman R.M."/>
            <person name="Gunawardena J."/>
            <person name="Chu W."/>
            <person name="Stover N.A."/>
            <person name="Gregory B.D."/>
            <person name="Nowacki M."/>
            <person name="Derisi J."/>
            <person name="Roy S.W."/>
            <person name="Marshall W.F."/>
            <person name="Sood P."/>
        </authorList>
    </citation>
    <scope>NUCLEOTIDE SEQUENCE [LARGE SCALE GENOMIC DNA]</scope>
    <source>
        <strain evidence="19">WM001</strain>
    </source>
</reference>
<evidence type="ECO:0000256" key="14">
    <source>
        <dbReference type="ARBA" id="ARBA00048679"/>
    </source>
</evidence>
<dbReference type="SMART" id="SM00054">
    <property type="entry name" value="EFh"/>
    <property type="match status" value="4"/>
</dbReference>
<feature type="domain" description="EF-hand" evidence="18">
    <location>
        <begin position="454"/>
        <end position="487"/>
    </location>
</feature>
<dbReference type="SUPFAM" id="SSF56112">
    <property type="entry name" value="Protein kinase-like (PK-like)"/>
    <property type="match status" value="1"/>
</dbReference>
<dbReference type="InterPro" id="IPR050205">
    <property type="entry name" value="CDPK_Ser/Thr_kinases"/>
</dbReference>
<evidence type="ECO:0000256" key="10">
    <source>
        <dbReference type="ARBA" id="ARBA00022837"/>
    </source>
</evidence>
<name>A0A1R2B3H4_9CILI</name>
<dbReference type="Gene3D" id="3.30.200.20">
    <property type="entry name" value="Phosphorylase Kinase, domain 1"/>
    <property type="match status" value="1"/>
</dbReference>
<dbReference type="Gene3D" id="1.10.510.10">
    <property type="entry name" value="Transferase(Phosphotransferase) domain 1"/>
    <property type="match status" value="1"/>
</dbReference>
<comment type="caution">
    <text evidence="19">The sequence shown here is derived from an EMBL/GenBank/DDBJ whole genome shotgun (WGS) entry which is preliminary data.</text>
</comment>
<dbReference type="SMART" id="SM00220">
    <property type="entry name" value="S_TKc"/>
    <property type="match status" value="1"/>
</dbReference>
<evidence type="ECO:0000259" key="18">
    <source>
        <dbReference type="PROSITE" id="PS50222"/>
    </source>
</evidence>
<dbReference type="FunFam" id="1.10.510.10:FF:000571">
    <property type="entry name" value="Maternal embryonic leucine zipper kinase"/>
    <property type="match status" value="1"/>
</dbReference>
<evidence type="ECO:0000313" key="20">
    <source>
        <dbReference type="Proteomes" id="UP000187209"/>
    </source>
</evidence>
<dbReference type="AlphaFoldDB" id="A0A1R2B3H4"/>
<comment type="catalytic activity">
    <reaction evidence="14">
        <text>L-seryl-[protein] + ATP = O-phospho-L-seryl-[protein] + ADP + H(+)</text>
        <dbReference type="Rhea" id="RHEA:17989"/>
        <dbReference type="Rhea" id="RHEA-COMP:9863"/>
        <dbReference type="Rhea" id="RHEA-COMP:11604"/>
        <dbReference type="ChEBI" id="CHEBI:15378"/>
        <dbReference type="ChEBI" id="CHEBI:29999"/>
        <dbReference type="ChEBI" id="CHEBI:30616"/>
        <dbReference type="ChEBI" id="CHEBI:83421"/>
        <dbReference type="ChEBI" id="CHEBI:456216"/>
        <dbReference type="EC" id="2.7.11.1"/>
    </reaction>
</comment>
<dbReference type="GO" id="GO:0005509">
    <property type="term" value="F:calcium ion binding"/>
    <property type="evidence" value="ECO:0007669"/>
    <property type="project" value="InterPro"/>
</dbReference>
<keyword evidence="5" id="KW-0808">Transferase</keyword>
<dbReference type="GO" id="GO:0005524">
    <property type="term" value="F:ATP binding"/>
    <property type="evidence" value="ECO:0007669"/>
    <property type="project" value="UniProtKB-UniRule"/>
</dbReference>
<evidence type="ECO:0000256" key="6">
    <source>
        <dbReference type="ARBA" id="ARBA00022723"/>
    </source>
</evidence>
<evidence type="ECO:0000256" key="3">
    <source>
        <dbReference type="ARBA" id="ARBA00012513"/>
    </source>
</evidence>
<dbReference type="PROSITE" id="PS00107">
    <property type="entry name" value="PROTEIN_KINASE_ATP"/>
    <property type="match status" value="1"/>
</dbReference>
<dbReference type="InterPro" id="IPR002048">
    <property type="entry name" value="EF_hand_dom"/>
</dbReference>
<evidence type="ECO:0000256" key="7">
    <source>
        <dbReference type="ARBA" id="ARBA00022737"/>
    </source>
</evidence>
<proteinExistence type="inferred from homology"/>
<dbReference type="CDD" id="cd00051">
    <property type="entry name" value="EFh"/>
    <property type="match status" value="1"/>
</dbReference>
<keyword evidence="11 15" id="KW-0067">ATP-binding</keyword>
<keyword evidence="9" id="KW-0418">Kinase</keyword>
<dbReference type="GO" id="GO:0004674">
    <property type="term" value="F:protein serine/threonine kinase activity"/>
    <property type="evidence" value="ECO:0007669"/>
    <property type="project" value="UniProtKB-KW"/>
</dbReference>
<dbReference type="Proteomes" id="UP000187209">
    <property type="component" value="Unassembled WGS sequence"/>
</dbReference>
<feature type="binding site" evidence="15">
    <location>
        <position position="73"/>
    </location>
    <ligand>
        <name>ATP</name>
        <dbReference type="ChEBI" id="CHEBI:30616"/>
    </ligand>
</feature>
<dbReference type="EMBL" id="MPUH01001002">
    <property type="protein sequence ID" value="OMJ71312.1"/>
    <property type="molecule type" value="Genomic_DNA"/>
</dbReference>
<dbReference type="FunFam" id="3.30.200.20:FF:000315">
    <property type="entry name" value="Calcium-dependent protein kinase 3"/>
    <property type="match status" value="1"/>
</dbReference>
<dbReference type="CDD" id="cd05117">
    <property type="entry name" value="STKc_CAMK"/>
    <property type="match status" value="1"/>
</dbReference>
<evidence type="ECO:0000256" key="9">
    <source>
        <dbReference type="ARBA" id="ARBA00022777"/>
    </source>
</evidence>
<dbReference type="OrthoDB" id="346907at2759"/>
<sequence>MGCGFHKTGKEVPSPIRFKLKTKELTITPGTFIKLSHDNKIKHYKEIKHIGSGSFSDVLLCEHLPTKTLRALKIVHKKSLCIYQKSTTCMLKEIQILRILDHPNIIKCFEIFEDERHYYLSTEYCSGGDLFQEISKMPVFTEAKASNIIFQLLSALNYCHEKGIIHRDLKPENILLIDKTNILTIKIADFGSSCIVSSKSRIRGCFGSSYYLAPEVFEHSYNEKCDIWSVGIMMYILLIGTPPYKGKDNDSIIKEILKCPFEISKENTYGISDMSFDLLKSLLKLNPDDRISANEAIMHPWIINNRNHKGENLKLTLKRLKNFSNHSKLKEAVHIYLASQVVSYEDIKEIRRIFQTLDKDGNGKITRQELLEEYMKVMEFTKAQKIVERIIDDIDQDNDGNIDYTEFLACCREGMKKESEENLILAFNLFDLDGNGVITVDEIRSVLENGQIADEKVWFGLLQEADSNGDGLIDLDEFIKFMRAVNM</sequence>
<evidence type="ECO:0000256" key="5">
    <source>
        <dbReference type="ARBA" id="ARBA00022679"/>
    </source>
</evidence>
<evidence type="ECO:0000256" key="16">
    <source>
        <dbReference type="RuleBase" id="RU000304"/>
    </source>
</evidence>
<keyword evidence="6" id="KW-0479">Metal-binding</keyword>
<dbReference type="PROSITE" id="PS00108">
    <property type="entry name" value="PROTEIN_KINASE_ST"/>
    <property type="match status" value="1"/>
</dbReference>
<protein>
    <recommendedName>
        <fullName evidence="3">non-specific serine/threonine protein kinase</fullName>
        <ecNumber evidence="3">2.7.11.1</ecNumber>
    </recommendedName>
</protein>
<comment type="catalytic activity">
    <reaction evidence="13">
        <text>L-threonyl-[protein] + ATP = O-phospho-L-threonyl-[protein] + ADP + H(+)</text>
        <dbReference type="Rhea" id="RHEA:46608"/>
        <dbReference type="Rhea" id="RHEA-COMP:11060"/>
        <dbReference type="Rhea" id="RHEA-COMP:11605"/>
        <dbReference type="ChEBI" id="CHEBI:15378"/>
        <dbReference type="ChEBI" id="CHEBI:30013"/>
        <dbReference type="ChEBI" id="CHEBI:30616"/>
        <dbReference type="ChEBI" id="CHEBI:61977"/>
        <dbReference type="ChEBI" id="CHEBI:456216"/>
        <dbReference type="EC" id="2.7.11.1"/>
    </reaction>
</comment>
<dbReference type="SUPFAM" id="SSF47473">
    <property type="entry name" value="EF-hand"/>
    <property type="match status" value="1"/>
</dbReference>
<dbReference type="InterPro" id="IPR008271">
    <property type="entry name" value="Ser/Thr_kinase_AS"/>
</dbReference>
<feature type="domain" description="EF-hand" evidence="18">
    <location>
        <begin position="418"/>
        <end position="453"/>
    </location>
</feature>
<comment type="subunit">
    <text evidence="2">Monomer.</text>
</comment>
<keyword evidence="8 15" id="KW-0547">Nucleotide-binding</keyword>
<evidence type="ECO:0000256" key="11">
    <source>
        <dbReference type="ARBA" id="ARBA00022840"/>
    </source>
</evidence>
<dbReference type="InterPro" id="IPR000719">
    <property type="entry name" value="Prot_kinase_dom"/>
</dbReference>
<evidence type="ECO:0000256" key="12">
    <source>
        <dbReference type="ARBA" id="ARBA00024334"/>
    </source>
</evidence>